<feature type="repeat" description="TPR" evidence="1">
    <location>
        <begin position="287"/>
        <end position="320"/>
    </location>
</feature>
<feature type="repeat" description="TPR" evidence="1">
    <location>
        <begin position="327"/>
        <end position="360"/>
    </location>
</feature>
<evidence type="ECO:0000313" key="4">
    <source>
        <dbReference type="Proteomes" id="UP000641954"/>
    </source>
</evidence>
<feature type="domain" description="CHAT" evidence="2">
    <location>
        <begin position="665"/>
        <end position="998"/>
    </location>
</feature>
<dbReference type="Pfam" id="PF13181">
    <property type="entry name" value="TPR_8"/>
    <property type="match status" value="2"/>
</dbReference>
<dbReference type="PANTHER" id="PTHR10098:SF108">
    <property type="entry name" value="TETRATRICOPEPTIDE REPEAT PROTEIN 28"/>
    <property type="match status" value="1"/>
</dbReference>
<dbReference type="PANTHER" id="PTHR10098">
    <property type="entry name" value="RAPSYN-RELATED"/>
    <property type="match status" value="1"/>
</dbReference>
<dbReference type="EMBL" id="JACJSK010000003">
    <property type="protein sequence ID" value="MBD2542831.1"/>
    <property type="molecule type" value="Genomic_DNA"/>
</dbReference>
<gene>
    <name evidence="3" type="ORF">H6G72_02945</name>
</gene>
<dbReference type="Gene3D" id="1.25.40.10">
    <property type="entry name" value="Tetratricopeptide repeat domain"/>
    <property type="match status" value="3"/>
</dbReference>
<dbReference type="RefSeq" id="WP_190877139.1">
    <property type="nucleotide sequence ID" value="NZ_JACJSK010000003.1"/>
</dbReference>
<feature type="repeat" description="TPR" evidence="1">
    <location>
        <begin position="247"/>
        <end position="280"/>
    </location>
</feature>
<feature type="repeat" description="TPR" evidence="1">
    <location>
        <begin position="367"/>
        <end position="400"/>
    </location>
</feature>
<feature type="repeat" description="TPR" evidence="1">
    <location>
        <begin position="207"/>
        <end position="240"/>
    </location>
</feature>
<protein>
    <submittedName>
        <fullName evidence="3">Tetratricopeptide repeat protein</fullName>
    </submittedName>
</protein>
<proteinExistence type="predicted"/>
<keyword evidence="1" id="KW-0802">TPR repeat</keyword>
<feature type="repeat" description="TPR" evidence="1">
    <location>
        <begin position="127"/>
        <end position="160"/>
    </location>
</feature>
<dbReference type="InterPro" id="IPR019734">
    <property type="entry name" value="TPR_rpt"/>
</dbReference>
<dbReference type="SMART" id="SM00028">
    <property type="entry name" value="TPR"/>
    <property type="match status" value="9"/>
</dbReference>
<evidence type="ECO:0000313" key="3">
    <source>
        <dbReference type="EMBL" id="MBD2542831.1"/>
    </source>
</evidence>
<dbReference type="SUPFAM" id="SSF48452">
    <property type="entry name" value="TPR-like"/>
    <property type="match status" value="3"/>
</dbReference>
<comment type="caution">
    <text evidence="3">The sequence shown here is derived from an EMBL/GenBank/DDBJ whole genome shotgun (WGS) entry which is preliminary data.</text>
</comment>
<evidence type="ECO:0000256" key="1">
    <source>
        <dbReference type="PROSITE-ProRule" id="PRU00339"/>
    </source>
</evidence>
<keyword evidence="4" id="KW-1185">Reference proteome</keyword>
<organism evidence="3 4">
    <name type="scientific">Planktothricoides raciborskii FACHB-1370</name>
    <dbReference type="NCBI Taxonomy" id="2949576"/>
    <lineage>
        <taxon>Bacteria</taxon>
        <taxon>Bacillati</taxon>
        <taxon>Cyanobacteriota</taxon>
        <taxon>Cyanophyceae</taxon>
        <taxon>Oscillatoriophycideae</taxon>
        <taxon>Oscillatoriales</taxon>
        <taxon>Oscillatoriaceae</taxon>
        <taxon>Planktothricoides</taxon>
    </lineage>
</organism>
<feature type="repeat" description="TPR" evidence="1">
    <location>
        <begin position="167"/>
        <end position="200"/>
    </location>
</feature>
<reference evidence="3 4" key="1">
    <citation type="journal article" date="2020" name="ISME J.">
        <title>Comparative genomics reveals insights into cyanobacterial evolution and habitat adaptation.</title>
        <authorList>
            <person name="Chen M.Y."/>
            <person name="Teng W.K."/>
            <person name="Zhao L."/>
            <person name="Hu C.X."/>
            <person name="Zhou Y.K."/>
            <person name="Han B.P."/>
            <person name="Song L.R."/>
            <person name="Shu W.S."/>
        </authorList>
    </citation>
    <scope>NUCLEOTIDE SEQUENCE [LARGE SCALE GENOMIC DNA]</scope>
    <source>
        <strain evidence="3 4">FACHB-1370</strain>
    </source>
</reference>
<dbReference type="Pfam" id="PF13176">
    <property type="entry name" value="TPR_7"/>
    <property type="match status" value="2"/>
</dbReference>
<accession>A0ABR8E7W8</accession>
<sequence>MDEERIAAYDQLIQNLLECPNGEESKILKAHSDLLDPGLLQRIIAVAQYFNDNDEQNISGFLTNIGLQLGEWLGSAPQPTEIRKQTADILLDWGIQQFNISQFLVALHCGHQCLMIYRVIQDRKGEAYSLTNLGNAYLSLTKYERAIDFHQQSLAIKREIKDRKGEAVSLGNLGVAYNSLGQYERAIDFQQQSLAISREIKDRQREANSLGNLGNAYHYLGQSERAIDFYQQSLAISQEIKDRQGEANSLGSLGNAYHYLGQSERAIDFYQQSLEMCRVLKYRLGEAGSLGNLGEAYRCLGQSEQAIDFYQQSLAIGREIKDRLGEANSLGSLGNAYRCLGQYEQAIDFYQQSLAIGREIKDRLGEANSLGSLGNAYRDLQQPEKAIENYRDSLKIATPKTMPVECFTAGRNLGDIGFLQGDWELAIEGYEPALEAVEQLRKGSTTDKRRQEIIADAFSVYANAVQCYINLKQYDKAVETAERSRARHLADLFASKDLYPQGEIPPEVEEYYRLQQQSSRLQSFNNDDMNNNDDMKGFAPSRQAAPNSEAILEKITELEAKKQQAWRKIRSQDPVLAGQLQPNPLNFQDMQKLIDDRETAMLNFYTTREHTHIFILRQNQPPQVHTCEGEGLETLQNWIIENWLKPYVKNRPVWQQKMSEFLPQLAQRLQINHLISEYLADIKELIIIPHLSLHQIPFAALPLNNVPIPQREITADKTRGLFLDLNQPLNTSAKTPPQKPEYLSDKFRIRIVPSCQILNYCHQRGNLKPTKMGIVENATGDLVFTGYECETLATMHHVEPNYRLKYQQATVSNYQTLLKQVQALHSSHHASSQLDNSLESKLLLFDGYLTLGRIFTWRFENLAELFLSCCETNLSVTQITDDPLSIASGFLCAGARNVVSTLWAVDDLATALFCILYYEEKQDKSRSEALRQAQFKLRNMTGDELAANYKEKLEAYLERQQWSEPEKVKDRRLRLDFLCRETLPFVSPHYWSGFVSQGMA</sequence>
<dbReference type="InterPro" id="IPR024983">
    <property type="entry name" value="CHAT_dom"/>
</dbReference>
<dbReference type="Pfam" id="PF12770">
    <property type="entry name" value="CHAT"/>
    <property type="match status" value="1"/>
</dbReference>
<dbReference type="Proteomes" id="UP000641954">
    <property type="component" value="Unassembled WGS sequence"/>
</dbReference>
<dbReference type="InterPro" id="IPR011990">
    <property type="entry name" value="TPR-like_helical_dom_sf"/>
</dbReference>
<evidence type="ECO:0000259" key="2">
    <source>
        <dbReference type="Pfam" id="PF12770"/>
    </source>
</evidence>
<dbReference type="PROSITE" id="PS50005">
    <property type="entry name" value="TPR"/>
    <property type="match status" value="7"/>
</dbReference>
<name>A0ABR8E7W8_9CYAN</name>
<dbReference type="Pfam" id="PF13424">
    <property type="entry name" value="TPR_12"/>
    <property type="match status" value="2"/>
</dbReference>